<dbReference type="Gene3D" id="3.40.50.2300">
    <property type="match status" value="1"/>
</dbReference>
<evidence type="ECO:0000313" key="3">
    <source>
        <dbReference type="Proteomes" id="UP000029003"/>
    </source>
</evidence>
<comment type="caution">
    <text evidence="2">The sequence shown here is derived from an EMBL/GenBank/DDBJ whole genome shotgun (WGS) entry which is preliminary data.</text>
</comment>
<dbReference type="RefSeq" id="WP_029576507.1">
    <property type="nucleotide sequence ID" value="NZ_JGZT01000006.1"/>
</dbReference>
<dbReference type="AlphaFoldDB" id="A0A087E4R9"/>
<dbReference type="InterPro" id="IPR028082">
    <property type="entry name" value="Peripla_BP_I"/>
</dbReference>
<dbReference type="PROSITE" id="PS51257">
    <property type="entry name" value="PROKAR_LIPOPROTEIN"/>
    <property type="match status" value="1"/>
</dbReference>
<organism evidence="2 3">
    <name type="scientific">Bifidobacterium thermacidophilum subsp. thermacidophilum</name>
    <dbReference type="NCBI Taxonomy" id="79262"/>
    <lineage>
        <taxon>Bacteria</taxon>
        <taxon>Bacillati</taxon>
        <taxon>Actinomycetota</taxon>
        <taxon>Actinomycetes</taxon>
        <taxon>Bifidobacteriales</taxon>
        <taxon>Bifidobacteriaceae</taxon>
        <taxon>Bifidobacterium</taxon>
    </lineage>
</organism>
<dbReference type="Proteomes" id="UP000029003">
    <property type="component" value="Unassembled WGS sequence"/>
</dbReference>
<accession>A0A087E4R9</accession>
<dbReference type="SUPFAM" id="SSF53822">
    <property type="entry name" value="Periplasmic binding protein-like I"/>
    <property type="match status" value="1"/>
</dbReference>
<name>A0A087E4R9_9BIFI</name>
<reference evidence="2 3" key="1">
    <citation type="submission" date="2014-03" db="EMBL/GenBank/DDBJ databases">
        <title>Genomics of Bifidobacteria.</title>
        <authorList>
            <person name="Ventura M."/>
            <person name="Milani C."/>
            <person name="Lugli G.A."/>
        </authorList>
    </citation>
    <scope>NUCLEOTIDE SEQUENCE [LARGE SCALE GENOMIC DNA]</scope>
    <source>
        <strain evidence="2 3">LMG 21395</strain>
    </source>
</reference>
<evidence type="ECO:0000256" key="1">
    <source>
        <dbReference type="SAM" id="SignalP"/>
    </source>
</evidence>
<feature type="chain" id="PRO_5001820511" evidence="1">
    <location>
        <begin position="25"/>
        <end position="200"/>
    </location>
</feature>
<sequence>MAKNRVAAACMAAICAMAMGVALAGCTPKGVAVGASHDDTQNVAHDSIDRQDVTVGVVGALGNPPVSDATVMNNLDKAGLRAFFASTTDNADATQAAQQAVRDWASQRVSAIVINALDVTDATSQSWVDALGSARDAGVPVALLDPENPPQDTTLYAAVLRMGTDPADSDRNVGLSTYKLDAALSLIINDNPHPVAMRIS</sequence>
<dbReference type="EMBL" id="JGZT01000006">
    <property type="protein sequence ID" value="KFJ02770.1"/>
    <property type="molecule type" value="Genomic_DNA"/>
</dbReference>
<proteinExistence type="predicted"/>
<dbReference type="OrthoDB" id="3239987at2"/>
<evidence type="ECO:0000313" key="2">
    <source>
        <dbReference type="EMBL" id="KFJ02770.1"/>
    </source>
</evidence>
<keyword evidence="1" id="KW-0732">Signal</keyword>
<feature type="signal peptide" evidence="1">
    <location>
        <begin position="1"/>
        <end position="24"/>
    </location>
</feature>
<gene>
    <name evidence="2" type="ORF">THER5_1235</name>
</gene>
<protein>
    <submittedName>
        <fullName evidence="2">Sugar ABC transporter periplasmic protein</fullName>
    </submittedName>
</protein>